<feature type="transmembrane region" description="Helical" evidence="14">
    <location>
        <begin position="223"/>
        <end position="243"/>
    </location>
</feature>
<dbReference type="InterPro" id="IPR036412">
    <property type="entry name" value="HAD-like_sf"/>
</dbReference>
<dbReference type="InterPro" id="IPR023214">
    <property type="entry name" value="HAD_sf"/>
</dbReference>
<evidence type="ECO:0000256" key="6">
    <source>
        <dbReference type="ARBA" id="ARBA00022741"/>
    </source>
</evidence>
<dbReference type="SUPFAM" id="SSF81660">
    <property type="entry name" value="Metal cation-transporting ATPase, ATP-binding domain N"/>
    <property type="match status" value="1"/>
</dbReference>
<feature type="transmembrane region" description="Helical" evidence="14">
    <location>
        <begin position="1011"/>
        <end position="1033"/>
    </location>
</feature>
<dbReference type="SFLD" id="SFLDG00002">
    <property type="entry name" value="C1.7:_P-type_atpase_like"/>
    <property type="match status" value="1"/>
</dbReference>
<dbReference type="PANTHER" id="PTHR45630:SF8">
    <property type="entry name" value="CATION-TRANSPORTING ATPASE"/>
    <property type="match status" value="1"/>
</dbReference>
<feature type="transmembrane region" description="Helical" evidence="14">
    <location>
        <begin position="62"/>
        <end position="82"/>
    </location>
</feature>
<dbReference type="Pfam" id="PF13246">
    <property type="entry name" value="Cation_ATPase"/>
    <property type="match status" value="1"/>
</dbReference>
<evidence type="ECO:0000256" key="8">
    <source>
        <dbReference type="ARBA" id="ARBA00022840"/>
    </source>
</evidence>
<organism evidence="18 19">
    <name type="scientific">Bombyx mandarina</name>
    <name type="common">Wild silk moth</name>
    <name type="synonym">Wild silkworm</name>
    <dbReference type="NCBI Taxonomy" id="7092"/>
    <lineage>
        <taxon>Eukaryota</taxon>
        <taxon>Metazoa</taxon>
        <taxon>Ecdysozoa</taxon>
        <taxon>Arthropoda</taxon>
        <taxon>Hexapoda</taxon>
        <taxon>Insecta</taxon>
        <taxon>Pterygota</taxon>
        <taxon>Neoptera</taxon>
        <taxon>Endopterygota</taxon>
        <taxon>Lepidoptera</taxon>
        <taxon>Glossata</taxon>
        <taxon>Ditrysia</taxon>
        <taxon>Bombycoidea</taxon>
        <taxon>Bombycidae</taxon>
        <taxon>Bombycinae</taxon>
        <taxon>Bombyx</taxon>
    </lineage>
</organism>
<dbReference type="GeneID" id="114244707"/>
<dbReference type="Pfam" id="PF12409">
    <property type="entry name" value="P5-ATPase"/>
    <property type="match status" value="1"/>
</dbReference>
<gene>
    <name evidence="19" type="primary">LOC114244707</name>
</gene>
<dbReference type="Gene3D" id="3.40.1110.10">
    <property type="entry name" value="Calcium-transporting ATPase, cytoplasmic domain N"/>
    <property type="match status" value="1"/>
</dbReference>
<dbReference type="InterPro" id="IPR044492">
    <property type="entry name" value="P_typ_ATPase_HD_dom"/>
</dbReference>
<comment type="similarity">
    <text evidence="2 14">Belongs to the cation transport ATPase (P-type) (TC 3.A.3) family. Type V subfamily.</text>
</comment>
<keyword evidence="18" id="KW-1185">Reference proteome</keyword>
<feature type="transmembrane region" description="Helical" evidence="14">
    <location>
        <begin position="195"/>
        <end position="217"/>
    </location>
</feature>
<keyword evidence="4 14" id="KW-0812">Transmembrane</keyword>
<dbReference type="PROSITE" id="PS00154">
    <property type="entry name" value="ATPASE_E1_E2"/>
    <property type="match status" value="1"/>
</dbReference>
<feature type="domain" description="Cation-transporting P-type ATPase N-terminal" evidence="16">
    <location>
        <begin position="168"/>
        <end position="218"/>
    </location>
</feature>
<evidence type="ECO:0000256" key="5">
    <source>
        <dbReference type="ARBA" id="ARBA00022723"/>
    </source>
</evidence>
<keyword evidence="6 14" id="KW-0547">Nucleotide-binding</keyword>
<feature type="transmembrane region" description="Helical" evidence="14">
    <location>
        <begin position="1088"/>
        <end position="1110"/>
    </location>
</feature>
<dbReference type="NCBIfam" id="TIGR01657">
    <property type="entry name" value="P-ATPase-V"/>
    <property type="match status" value="1"/>
</dbReference>
<dbReference type="SUPFAM" id="SSF81653">
    <property type="entry name" value="Calcium ATPase, transduction domain A"/>
    <property type="match status" value="1"/>
</dbReference>
<feature type="transmembrane region" description="Helical" evidence="14">
    <location>
        <begin position="436"/>
        <end position="455"/>
    </location>
</feature>
<dbReference type="GO" id="GO:0019829">
    <property type="term" value="F:ATPase-coupled monoatomic cation transmembrane transporter activity"/>
    <property type="evidence" value="ECO:0007669"/>
    <property type="project" value="UniProtKB-UniRule"/>
</dbReference>
<dbReference type="InterPro" id="IPR047819">
    <property type="entry name" value="P5A-ATPase_N"/>
</dbReference>
<evidence type="ECO:0000256" key="12">
    <source>
        <dbReference type="ARBA" id="ARBA00023136"/>
    </source>
</evidence>
<accession>A0A6J2JW24</accession>
<dbReference type="PRINTS" id="PR00119">
    <property type="entry name" value="CATATPASE"/>
</dbReference>
<dbReference type="FunFam" id="1.20.1110.10:FF:000023">
    <property type="entry name" value="Cation-transporting ATPase"/>
    <property type="match status" value="1"/>
</dbReference>
<dbReference type="GO" id="GO:0031902">
    <property type="term" value="C:late endosome membrane"/>
    <property type="evidence" value="ECO:0007669"/>
    <property type="project" value="UniProtKB-SubCell"/>
</dbReference>
<keyword evidence="7" id="KW-0967">Endosome</keyword>
<dbReference type="InterPro" id="IPR008250">
    <property type="entry name" value="ATPase_P-typ_transduc_dom_A_sf"/>
</dbReference>
<evidence type="ECO:0000256" key="14">
    <source>
        <dbReference type="RuleBase" id="RU362082"/>
    </source>
</evidence>
<dbReference type="FunFam" id="3.40.50.1000:FF:000068">
    <property type="entry name" value="Cation-transporting ATPase"/>
    <property type="match status" value="1"/>
</dbReference>
<dbReference type="Pfam" id="PF00690">
    <property type="entry name" value="Cation_ATPase_N"/>
    <property type="match status" value="1"/>
</dbReference>
<dbReference type="InterPro" id="IPR023298">
    <property type="entry name" value="ATPase_P-typ_TM_dom_sf"/>
</dbReference>
<keyword evidence="12 14" id="KW-0472">Membrane</keyword>
<dbReference type="GO" id="GO:0015203">
    <property type="term" value="F:polyamine transmembrane transporter activity"/>
    <property type="evidence" value="ECO:0007669"/>
    <property type="project" value="TreeGrafter"/>
</dbReference>
<dbReference type="Proteomes" id="UP000504629">
    <property type="component" value="Unplaced"/>
</dbReference>
<dbReference type="InterPro" id="IPR004014">
    <property type="entry name" value="ATPase_P-typ_cation-transptr_N"/>
</dbReference>
<dbReference type="SUPFAM" id="SSF81665">
    <property type="entry name" value="Calcium ATPase, transmembrane domain M"/>
    <property type="match status" value="1"/>
</dbReference>
<dbReference type="InterPro" id="IPR018303">
    <property type="entry name" value="ATPase_P-typ_P_site"/>
</dbReference>
<evidence type="ECO:0000259" key="17">
    <source>
        <dbReference type="Pfam" id="PF12409"/>
    </source>
</evidence>
<keyword evidence="3" id="KW-0597">Phosphoprotein</keyword>
<dbReference type="FunFam" id="3.40.1110.10:FF:000026">
    <property type="entry name" value="Cation-transporting ATPase"/>
    <property type="match status" value="1"/>
</dbReference>
<dbReference type="SFLD" id="SFLDS00003">
    <property type="entry name" value="Haloacid_Dehalogenase"/>
    <property type="match status" value="1"/>
</dbReference>
<dbReference type="Pfam" id="PF00122">
    <property type="entry name" value="E1-E2_ATPase"/>
    <property type="match status" value="1"/>
</dbReference>
<evidence type="ECO:0000256" key="10">
    <source>
        <dbReference type="ARBA" id="ARBA00022967"/>
    </source>
</evidence>
<dbReference type="GO" id="GO:0005524">
    <property type="term" value="F:ATP binding"/>
    <property type="evidence" value="ECO:0007669"/>
    <property type="project" value="UniProtKB-UniRule"/>
</dbReference>
<sequence length="1149" mass="128966">MILGFSQPAPACHPAQIYTPQSLRASYEYEVIGEAFWQTLEIPGEEQILKIYGYKYSKMHALVFHSICTVLCGVPYIALLYYPKYNRFKYVKCSLKSAEKICVTDSDGLFYLAQIDEMDLNLSNHRENKLRYFIYQHNRYIWLSDQGAFVNVLALNEKLTICMLMENLTGLNKRQQNELLKLYGGNSVEVKVMSYWTIFINEVFNPFYLFQVFSIVLWSLDEYYQYATCVFILSTASCVTALCQTKQMSIKIHKMAGGTSAFTVTVLRPTRSGREECVVNASRLVPGDVLVIPSDGCVMPCDAVILTGSCIVNESMLTGESVPVMKGPPCLSSEVYSTEVHKRHTLYAGTHVIQTRFYGNNQVLAKVVRTGFYTAKGELIKSILYPKEVNFQFYDDAVRFVTFMFSIAALGMAYSVWLYVLRGSSVSTIMLRTLDIITIVVPPALPAAMTAGVVYSQRRLRKNKIFCVSPPRIVICGKLQVMCFDKTGTLTEDGLDFYSVIPSNEGEKFGKQVVNVTGLPATSPLLQALASCHSLTSIQGELKGDPLDLKMFEFTRWVLEEPGPENTRYDNLTPSIVKPVSTTESTQNLDNYDPYTMEIPYEIGLLRRFHFSSSQQSMGVIARVLGQPQMVYFVKGAPEKISGMCAPETLPENFSTVLNEYTSNGFRVIGLAHKKLDRKMKWVDAQRIKRDTLECDMVFLGFLVMQNSLKTETTQIIRELHMANMRLVMVTGDNIMTAMSVARGCFMVQPQQKIVLITAVPQANDAQPPLTMEVVGESGPPKLPMDSYVIALEGKTWQAIRTYYPDLMPTVLKKGMVFGRFGPDQKTQLITALQDEELTVGMCGDGANDCGALKAAHVGISLSEADASVAAPFTSQEQNITCVKLLVLEGRCALSTSFAIFKYMALYSLIQFFSILILYKHHSTLGNNQFLYIDLVLTTLLALSLGRACPGPRLTAALPPVSLVSPVSLAQLLLQVFLVLMVQISAIYVLHGQPWFKSIEGGPNIENIMCWDNTVIFITTSFQYLIMACVYANGWPFRDRFYANYSMVLSLVTQTSFVILLLMCPWSWLAHFMDIKMLDSTDPDQKTFRTYLMLIPFIHLILAFTIEMTLSNSEKFSKLSKLIRRRCRDKEDASVEGACPLWAPPAHVC</sequence>
<evidence type="ECO:0000256" key="7">
    <source>
        <dbReference type="ARBA" id="ARBA00022753"/>
    </source>
</evidence>
<feature type="domain" description="P5B-type ATPase N-terminal" evidence="17">
    <location>
        <begin position="46"/>
        <end position="121"/>
    </location>
</feature>
<dbReference type="GO" id="GO:0046872">
    <property type="term" value="F:metal ion binding"/>
    <property type="evidence" value="ECO:0007669"/>
    <property type="project" value="UniProtKB-UniRule"/>
</dbReference>
<comment type="subcellular location">
    <subcellularLocation>
        <location evidence="1">Late endosome membrane</location>
        <topology evidence="1">Multi-pass membrane protein</topology>
    </subcellularLocation>
    <subcellularLocation>
        <location evidence="14">Membrane</location>
        <topology evidence="14">Multi-pass membrane protein</topology>
    </subcellularLocation>
</comment>
<keyword evidence="9 14" id="KW-0460">Magnesium</keyword>
<proteinExistence type="inferred from homology"/>
<feature type="transmembrane region" description="Helical" evidence="14">
    <location>
        <begin position="1045"/>
        <end position="1068"/>
    </location>
</feature>
<dbReference type="Gene3D" id="2.70.150.10">
    <property type="entry name" value="Calcium-transporting ATPase, cytoplasmic transduction domain A"/>
    <property type="match status" value="1"/>
</dbReference>
<name>A0A6J2JW24_BOMMA</name>
<dbReference type="NCBIfam" id="TIGR01494">
    <property type="entry name" value="ATPase_P-type"/>
    <property type="match status" value="2"/>
</dbReference>
<dbReference type="RefSeq" id="XP_028032394.1">
    <property type="nucleotide sequence ID" value="XM_028176593.1"/>
</dbReference>
<evidence type="ECO:0000259" key="16">
    <source>
        <dbReference type="Pfam" id="PF00690"/>
    </source>
</evidence>
<dbReference type="KEGG" id="bman:114244707"/>
<evidence type="ECO:0000313" key="18">
    <source>
        <dbReference type="Proteomes" id="UP000504629"/>
    </source>
</evidence>
<keyword evidence="10 14" id="KW-1278">Translocase</keyword>
<evidence type="ECO:0000256" key="9">
    <source>
        <dbReference type="ARBA" id="ARBA00022842"/>
    </source>
</evidence>
<dbReference type="Gene3D" id="1.20.1110.10">
    <property type="entry name" value="Calcium-transporting ATPase, transmembrane domain"/>
    <property type="match status" value="1"/>
</dbReference>
<dbReference type="GO" id="GO:0006874">
    <property type="term" value="P:intracellular calcium ion homeostasis"/>
    <property type="evidence" value="ECO:0007669"/>
    <property type="project" value="TreeGrafter"/>
</dbReference>
<dbReference type="GO" id="GO:0140358">
    <property type="term" value="F:P-type transmembrane transporter activity"/>
    <property type="evidence" value="ECO:0007669"/>
    <property type="project" value="InterPro"/>
</dbReference>
<feature type="transmembrane region" description="Helical" evidence="14">
    <location>
        <begin position="969"/>
        <end position="991"/>
    </location>
</feature>
<evidence type="ECO:0000256" key="13">
    <source>
        <dbReference type="ARBA" id="ARBA00049360"/>
    </source>
</evidence>
<dbReference type="GO" id="GO:0016887">
    <property type="term" value="F:ATP hydrolysis activity"/>
    <property type="evidence" value="ECO:0007669"/>
    <property type="project" value="InterPro"/>
</dbReference>
<dbReference type="OrthoDB" id="48943at2759"/>
<evidence type="ECO:0000256" key="3">
    <source>
        <dbReference type="ARBA" id="ARBA00022553"/>
    </source>
</evidence>
<feature type="transmembrane region" description="Helical" evidence="14">
    <location>
        <begin position="397"/>
        <end position="416"/>
    </location>
</feature>
<comment type="catalytic activity">
    <reaction evidence="13 14">
        <text>ATP + H2O = ADP + phosphate + H(+)</text>
        <dbReference type="Rhea" id="RHEA:13065"/>
        <dbReference type="ChEBI" id="CHEBI:15377"/>
        <dbReference type="ChEBI" id="CHEBI:15378"/>
        <dbReference type="ChEBI" id="CHEBI:30616"/>
        <dbReference type="ChEBI" id="CHEBI:43474"/>
        <dbReference type="ChEBI" id="CHEBI:456216"/>
    </reaction>
</comment>
<evidence type="ECO:0000256" key="1">
    <source>
        <dbReference type="ARBA" id="ARBA00004107"/>
    </source>
</evidence>
<dbReference type="Gene3D" id="3.40.50.1000">
    <property type="entry name" value="HAD superfamily/HAD-like"/>
    <property type="match status" value="1"/>
</dbReference>
<feature type="transmembrane region" description="Helical" evidence="14">
    <location>
        <begin position="931"/>
        <end position="949"/>
    </location>
</feature>
<dbReference type="InterPro" id="IPR001757">
    <property type="entry name" value="P_typ_ATPase"/>
</dbReference>
<keyword evidence="8 14" id="KW-0067">ATP-binding</keyword>
<evidence type="ECO:0000313" key="19">
    <source>
        <dbReference type="RefSeq" id="XP_028032394.1"/>
    </source>
</evidence>
<dbReference type="EC" id="7.2.2.-" evidence="14"/>
<dbReference type="SFLD" id="SFLDF00027">
    <property type="entry name" value="p-type_atpase"/>
    <property type="match status" value="1"/>
</dbReference>
<dbReference type="SUPFAM" id="SSF56784">
    <property type="entry name" value="HAD-like"/>
    <property type="match status" value="1"/>
</dbReference>
<feature type="domain" description="P-type ATPase A" evidence="15">
    <location>
        <begin position="264"/>
        <end position="383"/>
    </location>
</feature>
<feature type="transmembrane region" description="Helical" evidence="14">
    <location>
        <begin position="900"/>
        <end position="919"/>
    </location>
</feature>
<evidence type="ECO:0000256" key="4">
    <source>
        <dbReference type="ARBA" id="ARBA00022692"/>
    </source>
</evidence>
<evidence type="ECO:0000256" key="11">
    <source>
        <dbReference type="ARBA" id="ARBA00022989"/>
    </source>
</evidence>
<dbReference type="AlphaFoldDB" id="A0A6J2JW24"/>
<keyword evidence="5 14" id="KW-0479">Metal-binding</keyword>
<dbReference type="InterPro" id="IPR006544">
    <property type="entry name" value="P-type_TPase_V"/>
</dbReference>
<evidence type="ECO:0000256" key="2">
    <source>
        <dbReference type="ARBA" id="ARBA00006000"/>
    </source>
</evidence>
<keyword evidence="11 14" id="KW-1133">Transmembrane helix</keyword>
<dbReference type="InterPro" id="IPR059000">
    <property type="entry name" value="ATPase_P-type_domA"/>
</dbReference>
<protein>
    <recommendedName>
        <fullName evidence="14">Cation-transporting ATPase</fullName>
        <ecNumber evidence="14">7.2.2.-</ecNumber>
    </recommendedName>
</protein>
<evidence type="ECO:0000259" key="15">
    <source>
        <dbReference type="Pfam" id="PF00122"/>
    </source>
</evidence>
<dbReference type="PANTHER" id="PTHR45630">
    <property type="entry name" value="CATION-TRANSPORTING ATPASE-RELATED"/>
    <property type="match status" value="1"/>
</dbReference>
<dbReference type="InterPro" id="IPR023299">
    <property type="entry name" value="ATPase_P-typ_cyto_dom_N"/>
</dbReference>
<reference evidence="19" key="1">
    <citation type="submission" date="2025-08" db="UniProtKB">
        <authorList>
            <consortium name="RefSeq"/>
        </authorList>
    </citation>
    <scope>IDENTIFICATION</scope>
    <source>
        <tissue evidence="19">Silk gland</tissue>
    </source>
</reference>